<dbReference type="Pfam" id="PF01145">
    <property type="entry name" value="Band_7"/>
    <property type="match status" value="1"/>
</dbReference>
<accession>A0ABR8XA98</accession>
<evidence type="ECO:0000256" key="3">
    <source>
        <dbReference type="SAM" id="MobiDB-lite"/>
    </source>
</evidence>
<sequence length="330" mass="36956">MSVKRTLLMTGLILLSAVALVVVFTSWYTVDESEQAVVITFGNADETITDSGLHFKMPWPIQKVEVLSKETYSLQFGYEQNEDGEIEAYDDETKMITGDENIVLTDLVVQWKITDPEKYLFNAENPKQILHNATSSAIRSIIGSSTIDEALTDGKAKVEANTRDLLVSLIEKYDIGVSILGVKLQDVELPNDEVRAAFTAVTDARETKNTKTNEAEKYKNQKLSEAEGEKDAIISRAEGEKVARIQEAEGEVEIFKKLYAEYKGNQEITRQRLIIETLENVLPNTQLYIMNDDGETLKYLPLQPTTTSPVKETEETKEPTAETSEGSDKQ</sequence>
<proteinExistence type="inferred from homology"/>
<evidence type="ECO:0000259" key="4">
    <source>
        <dbReference type="SMART" id="SM00244"/>
    </source>
</evidence>
<feature type="domain" description="Band 7" evidence="4">
    <location>
        <begin position="25"/>
        <end position="202"/>
    </location>
</feature>
<keyword evidence="5" id="KW-0378">Hydrolase</keyword>
<dbReference type="PANTHER" id="PTHR42911:SF2">
    <property type="entry name" value="PROHIBITIN FAMILY PROTEIN"/>
    <property type="match status" value="1"/>
</dbReference>
<feature type="region of interest" description="Disordered" evidence="3">
    <location>
        <begin position="300"/>
        <end position="330"/>
    </location>
</feature>
<keyword evidence="2" id="KW-0472">Membrane</keyword>
<gene>
    <name evidence="5" type="primary">hflK</name>
    <name evidence="5" type="ORF">H9636_06215</name>
</gene>
<dbReference type="InterPro" id="IPR001107">
    <property type="entry name" value="Band_7"/>
</dbReference>
<dbReference type="NCBIfam" id="TIGR01933">
    <property type="entry name" value="hflK"/>
    <property type="match status" value="1"/>
</dbReference>
<reference evidence="5 6" key="1">
    <citation type="submission" date="2020-08" db="EMBL/GenBank/DDBJ databases">
        <title>A Genomic Blueprint of the Chicken Gut Microbiome.</title>
        <authorList>
            <person name="Gilroy R."/>
            <person name="Ravi A."/>
            <person name="Getino M."/>
            <person name="Pursley I."/>
            <person name="Horton D.L."/>
            <person name="Alikhan N.-F."/>
            <person name="Baker D."/>
            <person name="Gharbi K."/>
            <person name="Hall N."/>
            <person name="Watson M."/>
            <person name="Adriaenssens E.M."/>
            <person name="Foster-Nyarko E."/>
            <person name="Jarju S."/>
            <person name="Secka A."/>
            <person name="Antonio M."/>
            <person name="Oren A."/>
            <person name="Chaudhuri R."/>
            <person name="La Ragione R.M."/>
            <person name="Hildebrand F."/>
            <person name="Pallen M.J."/>
        </authorList>
    </citation>
    <scope>NUCLEOTIDE SEQUENCE [LARGE SCALE GENOMIC DNA]</scope>
    <source>
        <strain evidence="5 6">Re31</strain>
    </source>
</reference>
<dbReference type="RefSeq" id="WP_191706762.1">
    <property type="nucleotide sequence ID" value="NZ_JACSQA010000006.1"/>
</dbReference>
<keyword evidence="5" id="KW-0645">Protease</keyword>
<evidence type="ECO:0000256" key="1">
    <source>
        <dbReference type="ARBA" id="ARBA00006971"/>
    </source>
</evidence>
<evidence type="ECO:0000313" key="6">
    <source>
        <dbReference type="Proteomes" id="UP000640930"/>
    </source>
</evidence>
<feature type="compositionally biased region" description="Basic and acidic residues" evidence="3">
    <location>
        <begin position="311"/>
        <end position="330"/>
    </location>
</feature>
<name>A0ABR8XA98_9BACL</name>
<dbReference type="PANTHER" id="PTHR42911">
    <property type="entry name" value="MODULATOR OF FTSH PROTEASE HFLC"/>
    <property type="match status" value="1"/>
</dbReference>
<keyword evidence="2" id="KW-0812">Transmembrane</keyword>
<protein>
    <recommendedName>
        <fullName evidence="2">Protein HflK</fullName>
    </recommendedName>
</protein>
<feature type="transmembrane region" description="Helical" evidence="2">
    <location>
        <begin position="7"/>
        <end position="28"/>
    </location>
</feature>
<comment type="function">
    <text evidence="2">HflC and HflK could encode or regulate a protease.</text>
</comment>
<dbReference type="SUPFAM" id="SSF117892">
    <property type="entry name" value="Band 7/SPFH domain"/>
    <property type="match status" value="1"/>
</dbReference>
<comment type="caution">
    <text evidence="5">The sequence shown here is derived from an EMBL/GenBank/DDBJ whole genome shotgun (WGS) entry which is preliminary data.</text>
</comment>
<evidence type="ECO:0000256" key="2">
    <source>
        <dbReference type="RuleBase" id="RU364113"/>
    </source>
</evidence>
<dbReference type="GO" id="GO:0006508">
    <property type="term" value="P:proteolysis"/>
    <property type="evidence" value="ECO:0007669"/>
    <property type="project" value="UniProtKB-KW"/>
</dbReference>
<dbReference type="Gene3D" id="3.30.479.30">
    <property type="entry name" value="Band 7 domain"/>
    <property type="match status" value="1"/>
</dbReference>
<dbReference type="SMART" id="SM00244">
    <property type="entry name" value="PHB"/>
    <property type="match status" value="1"/>
</dbReference>
<evidence type="ECO:0000313" key="5">
    <source>
        <dbReference type="EMBL" id="MBD8026250.1"/>
    </source>
</evidence>
<comment type="similarity">
    <text evidence="1 2">Belongs to the band 7/mec-2 family. HflK subfamily.</text>
</comment>
<comment type="subcellular location">
    <subcellularLocation>
        <location evidence="2">Membrane</location>
    </subcellularLocation>
</comment>
<dbReference type="EMBL" id="JACSQA010000006">
    <property type="protein sequence ID" value="MBD8026250.1"/>
    <property type="molecule type" value="Genomic_DNA"/>
</dbReference>
<keyword evidence="2" id="KW-1133">Transmembrane helix</keyword>
<dbReference type="InterPro" id="IPR036013">
    <property type="entry name" value="Band_7/SPFH_dom_sf"/>
</dbReference>
<comment type="subunit">
    <text evidence="2">HflC and HflK may interact to form a multimeric complex.</text>
</comment>
<dbReference type="InterPro" id="IPR010201">
    <property type="entry name" value="HflK"/>
</dbReference>
<dbReference type="Proteomes" id="UP000640930">
    <property type="component" value="Unassembled WGS sequence"/>
</dbReference>
<organism evidence="5 6">
    <name type="scientific">Ureibacillus galli</name>
    <dbReference type="NCBI Taxonomy" id="2762222"/>
    <lineage>
        <taxon>Bacteria</taxon>
        <taxon>Bacillati</taxon>
        <taxon>Bacillota</taxon>
        <taxon>Bacilli</taxon>
        <taxon>Bacillales</taxon>
        <taxon>Caryophanaceae</taxon>
        <taxon>Ureibacillus</taxon>
    </lineage>
</organism>
<dbReference type="GO" id="GO:0008233">
    <property type="term" value="F:peptidase activity"/>
    <property type="evidence" value="ECO:0007669"/>
    <property type="project" value="UniProtKB-KW"/>
</dbReference>
<keyword evidence="6" id="KW-1185">Reference proteome</keyword>
<dbReference type="CDD" id="cd03404">
    <property type="entry name" value="SPFH_HflK"/>
    <property type="match status" value="1"/>
</dbReference>